<dbReference type="EC" id="2.7.11.1" evidence="1"/>
<organism evidence="7 8">
    <name type="scientific">Nonomuraea dietziae</name>
    <dbReference type="NCBI Taxonomy" id="65515"/>
    <lineage>
        <taxon>Bacteria</taxon>
        <taxon>Bacillati</taxon>
        <taxon>Actinomycetota</taxon>
        <taxon>Actinomycetes</taxon>
        <taxon>Streptosporangiales</taxon>
        <taxon>Streptosporangiaceae</taxon>
        <taxon>Nonomuraea</taxon>
    </lineage>
</organism>
<dbReference type="SUPFAM" id="SSF50969">
    <property type="entry name" value="YVTN repeat-like/Quinoprotein amine dehydrogenase"/>
    <property type="match status" value="1"/>
</dbReference>
<dbReference type="GO" id="GO:0005524">
    <property type="term" value="F:ATP binding"/>
    <property type="evidence" value="ECO:0007669"/>
    <property type="project" value="UniProtKB-KW"/>
</dbReference>
<dbReference type="Pfam" id="PF00400">
    <property type="entry name" value="WD40"/>
    <property type="match status" value="1"/>
</dbReference>
<dbReference type="SUPFAM" id="SSF56112">
    <property type="entry name" value="Protein kinase-like (PK-like)"/>
    <property type="match status" value="1"/>
</dbReference>
<accession>A0A7W5V0E4</accession>
<feature type="domain" description="Protein kinase" evidence="6">
    <location>
        <begin position="16"/>
        <end position="257"/>
    </location>
</feature>
<protein>
    <recommendedName>
        <fullName evidence="1">non-specific serine/threonine protein kinase</fullName>
        <ecNumber evidence="1">2.7.11.1</ecNumber>
    </recommendedName>
</protein>
<dbReference type="PANTHER" id="PTHR43671:SF13">
    <property type="entry name" value="SERINE_THREONINE-PROTEIN KINASE NEK2"/>
    <property type="match status" value="1"/>
</dbReference>
<dbReference type="Pfam" id="PF20703">
    <property type="entry name" value="nSTAND1"/>
    <property type="match status" value="1"/>
</dbReference>
<keyword evidence="2" id="KW-0808">Transferase</keyword>
<dbReference type="InterPro" id="IPR015943">
    <property type="entry name" value="WD40/YVTN_repeat-like_dom_sf"/>
</dbReference>
<keyword evidence="3" id="KW-0547">Nucleotide-binding</keyword>
<keyword evidence="5" id="KW-0067">ATP-binding</keyword>
<dbReference type="InterPro" id="IPR008271">
    <property type="entry name" value="Ser/Thr_kinase_AS"/>
</dbReference>
<dbReference type="InterPro" id="IPR050660">
    <property type="entry name" value="NEK_Ser/Thr_kinase"/>
</dbReference>
<evidence type="ECO:0000256" key="2">
    <source>
        <dbReference type="ARBA" id="ARBA00022679"/>
    </source>
</evidence>
<dbReference type="Gene3D" id="2.130.10.10">
    <property type="entry name" value="YVTN repeat-like/Quinoprotein amine dehydrogenase"/>
    <property type="match status" value="3"/>
</dbReference>
<evidence type="ECO:0000256" key="5">
    <source>
        <dbReference type="ARBA" id="ARBA00022840"/>
    </source>
</evidence>
<dbReference type="Gene3D" id="3.30.200.20">
    <property type="entry name" value="Phosphorylase Kinase, domain 1"/>
    <property type="match status" value="1"/>
</dbReference>
<dbReference type="GeneID" id="95387737"/>
<dbReference type="EMBL" id="JACIBV010000001">
    <property type="protein sequence ID" value="MBB3725306.1"/>
    <property type="molecule type" value="Genomic_DNA"/>
</dbReference>
<dbReference type="Gene3D" id="1.10.510.10">
    <property type="entry name" value="Transferase(Phosphotransferase) domain 1"/>
    <property type="match status" value="1"/>
</dbReference>
<reference evidence="7 8" key="1">
    <citation type="submission" date="2020-08" db="EMBL/GenBank/DDBJ databases">
        <title>Sequencing the genomes of 1000 actinobacteria strains.</title>
        <authorList>
            <person name="Klenk H.-P."/>
        </authorList>
    </citation>
    <scope>NUCLEOTIDE SEQUENCE [LARGE SCALE GENOMIC DNA]</scope>
    <source>
        <strain evidence="7 8">DSM 44320</strain>
    </source>
</reference>
<evidence type="ECO:0000256" key="3">
    <source>
        <dbReference type="ARBA" id="ARBA00022741"/>
    </source>
</evidence>
<dbReference type="CDD" id="cd14014">
    <property type="entry name" value="STKc_PknB_like"/>
    <property type="match status" value="1"/>
</dbReference>
<dbReference type="PANTHER" id="PTHR43671">
    <property type="entry name" value="SERINE/THREONINE-PROTEIN KINASE NEK"/>
    <property type="match status" value="1"/>
</dbReference>
<dbReference type="RefSeq" id="WP_183644471.1">
    <property type="nucleotide sequence ID" value="NZ_JACIBV010000001.1"/>
</dbReference>
<dbReference type="InterPro" id="IPR011044">
    <property type="entry name" value="Quino_amine_DH_bsu"/>
</dbReference>
<dbReference type="PROSITE" id="PS50011">
    <property type="entry name" value="PROTEIN_KINASE_DOM"/>
    <property type="match status" value="1"/>
</dbReference>
<dbReference type="InterPro" id="IPR001680">
    <property type="entry name" value="WD40_rpt"/>
</dbReference>
<dbReference type="SMART" id="SM00220">
    <property type="entry name" value="S_TKc"/>
    <property type="match status" value="1"/>
</dbReference>
<dbReference type="InterPro" id="IPR000719">
    <property type="entry name" value="Prot_kinase_dom"/>
</dbReference>
<dbReference type="Pfam" id="PF00069">
    <property type="entry name" value="Pkinase"/>
    <property type="match status" value="1"/>
</dbReference>
<dbReference type="Proteomes" id="UP000579945">
    <property type="component" value="Unassembled WGS sequence"/>
</dbReference>
<dbReference type="PROSITE" id="PS00108">
    <property type="entry name" value="PROTEIN_KINASE_ST"/>
    <property type="match status" value="1"/>
</dbReference>
<dbReference type="GO" id="GO:0004674">
    <property type="term" value="F:protein serine/threonine kinase activity"/>
    <property type="evidence" value="ECO:0007669"/>
    <property type="project" value="UniProtKB-EC"/>
</dbReference>
<gene>
    <name evidence="7" type="ORF">FHR33_001166</name>
</gene>
<sequence>MGDALIDGDPQRLGGYWLAGRVGEGGQGVVYEGYDAEGVRVAIKVLRGDPSVQPRLAKEAAAARRVPAFCTARVLDADLEGPRPYIVSEYVEGPSLRQVAKVFRGDELHRLATAMATALTAIHDAGVVHRDLKPDNVLLGPDGPRVIDFGVARTMEMSLTSAGLVAGTPSYMAPEVFSGERAGAPADVFAWGATVLFAATGTDPFRADSLGAVMHRVLSHEPDLSPLPGQVKELVAAALAKDPRQRPTSRELLLALVSGDGLDTARLLAQGAGSAAAMASGAGEQARDPALGTLAEDAYAALGPAERELVPELFLRLVTVTDQGDLTVRQAARAELPSGIEPVLEAFAYLVSGGDPVRLLRPALPMAWPRLRAWIQAERDGLAVHRRIAAAATSWASGGRRESDLFQGSTLDAAQRWAATGRRNITLTPAERDFLEAGVALVRRRGRRVRAISVALAAMLALALAAGGFAVQQSRQVAEQRDVAESGRLAALADSVRAKDPVLGMLLGVAAHDIAATPQAMAAMYRALTSAATRSFTDPAAVAVRALSKDGRRLFSASDGEVRVWDTHTGRRTAAFRHQRGKLLGMAPSPSGRTLAIATEGGGIRLWDTAKRAVLEPRYPVAEGAGQYDFDVSYSMSEDVLVVHGGQGATYWNPRTGEKTGVPTLGGDVEVTADGKTAVYTLLGSALRRQPLPDGRAKTWWHCPWRCQTYALSPDGTKLAVPGPDQSIQILTVRTGKESDKSMHDWKGGAISWSPDGRFIAALDDRGLQVWWAHDATPVLDEPVASGADGLAFDPDGHTLRYLAGDTVVSVRLDLQPRRGASGDLLSPDGRLLLSGGKLHHLTTGATITLQEEPQYPRVFSGDGAAVAVGGDTAVHVLDTMTGRRTTELPMSDESPQGLAFSPDGARLAVSGQTFVSMVELPGGRQVWRAPADMANELAFTPDGRHLSIGERFLDATTGRPAVARPLGAEVRGLGFSTDGTVFGWPEGSARMAFWRRGAARPSSAPLRDLPADRKLTFSPDGSLVAAVNFEGMWVYDVASGVVIAAVEDPSIAHVGFSGGRLLALAGGRLTEYPIDAALVTARACERAGRSLSAAEWAAYVPGLPYREVCATMP</sequence>
<evidence type="ECO:0000256" key="1">
    <source>
        <dbReference type="ARBA" id="ARBA00012513"/>
    </source>
</evidence>
<dbReference type="AlphaFoldDB" id="A0A7W5V0E4"/>
<evidence type="ECO:0000313" key="8">
    <source>
        <dbReference type="Proteomes" id="UP000579945"/>
    </source>
</evidence>
<evidence type="ECO:0000259" key="6">
    <source>
        <dbReference type="PROSITE" id="PS50011"/>
    </source>
</evidence>
<evidence type="ECO:0000313" key="7">
    <source>
        <dbReference type="EMBL" id="MBB3725306.1"/>
    </source>
</evidence>
<name>A0A7W5V0E4_9ACTN</name>
<dbReference type="SMART" id="SM00320">
    <property type="entry name" value="WD40"/>
    <property type="match status" value="5"/>
</dbReference>
<evidence type="ECO:0000256" key="4">
    <source>
        <dbReference type="ARBA" id="ARBA00022777"/>
    </source>
</evidence>
<dbReference type="InterPro" id="IPR011009">
    <property type="entry name" value="Kinase-like_dom_sf"/>
</dbReference>
<dbReference type="InterPro" id="IPR049052">
    <property type="entry name" value="nSTAND1"/>
</dbReference>
<comment type="caution">
    <text evidence="7">The sequence shown here is derived from an EMBL/GenBank/DDBJ whole genome shotgun (WGS) entry which is preliminary data.</text>
</comment>
<keyword evidence="8" id="KW-1185">Reference proteome</keyword>
<keyword evidence="4" id="KW-0418">Kinase</keyword>
<dbReference type="SUPFAM" id="SSF82171">
    <property type="entry name" value="DPP6 N-terminal domain-like"/>
    <property type="match status" value="1"/>
</dbReference>
<proteinExistence type="predicted"/>